<evidence type="ECO:0008006" key="4">
    <source>
        <dbReference type="Google" id="ProtNLM"/>
    </source>
</evidence>
<keyword evidence="3" id="KW-1185">Reference proteome</keyword>
<organism evidence="2 3">
    <name type="scientific">Nematostella vectensis</name>
    <name type="common">Starlet sea anemone</name>
    <dbReference type="NCBI Taxonomy" id="45351"/>
    <lineage>
        <taxon>Eukaryota</taxon>
        <taxon>Metazoa</taxon>
        <taxon>Cnidaria</taxon>
        <taxon>Anthozoa</taxon>
        <taxon>Hexacorallia</taxon>
        <taxon>Actiniaria</taxon>
        <taxon>Edwardsiidae</taxon>
        <taxon>Nematostella</taxon>
    </lineage>
</organism>
<dbReference type="PANTHER" id="PTHR47018">
    <property type="entry name" value="CXC DOMAIN-CONTAINING PROTEIN-RELATED"/>
    <property type="match status" value="1"/>
</dbReference>
<evidence type="ECO:0000256" key="1">
    <source>
        <dbReference type="SAM" id="MobiDB-lite"/>
    </source>
</evidence>
<dbReference type="EMBL" id="DS469596">
    <property type="protein sequence ID" value="EDO40140.1"/>
    <property type="molecule type" value="Genomic_DNA"/>
</dbReference>
<dbReference type="AlphaFoldDB" id="A7S873"/>
<evidence type="ECO:0000313" key="3">
    <source>
        <dbReference type="Proteomes" id="UP000001593"/>
    </source>
</evidence>
<dbReference type="InParanoid" id="A7S873"/>
<dbReference type="eggNOG" id="ENOG502QUFX">
    <property type="taxonomic scope" value="Eukaryota"/>
</dbReference>
<protein>
    <recommendedName>
        <fullName evidence="4">Tesmin/TSO1-like CXC domain-containing protein</fullName>
    </recommendedName>
</protein>
<dbReference type="Proteomes" id="UP000001593">
    <property type="component" value="Unassembled WGS sequence"/>
</dbReference>
<feature type="region of interest" description="Disordered" evidence="1">
    <location>
        <begin position="782"/>
        <end position="815"/>
    </location>
</feature>
<accession>A7S873</accession>
<gene>
    <name evidence="2" type="ORF">NEMVEDRAFT_v1g208299</name>
</gene>
<sequence>MTQEETDWDLCAICPKQTTSNLQCPANTKRKGDAGAGYYTLATNLIQFYNLGNLPPAICLSRLDDGEGIQKRWKKNKAKWHKSCYNQFNSTELRRAKKRHSGDDEDEQAVTRIYTRSCSASTLPNDLPTCFLCNETGTRRNPLHKVETIELGPQILEHGLKIRDEELIAKLSKGTDLVALEGKYHSKCLTDLYKRAELVSYIEESDENVFKLADISKMYKDRLEQLGIPSTSRVNSTRLKERLLAHLPDLEAYSQGRDVYLAFREELGKIVQKAQIEESDETAVRLAKAAKIVNTFNGNFNCQKESVPKSLLALVNMLLYGPDIDSQSNNLASSQGGLTIAQLLQQSVLKRRRKEAKRERRNKLRETPVAIYTGLLVHAKTRRISLFQNITHDKKGLAQPEIMYCEESTASTKVEELPSWYTSVTPASLPNKSPPISDIECDKTLCSGTLLTTLPREEEKWLESIKCNIDSGDPVNKDSTVSAASFHANIQSHSSHLPAISTLLPLFPDNAKSVAMITHAMNVIQAAVYHVNPEQVPVIALDQPLYAVAKQIQWNFKERYGEHKFVIMFGGLHIEMAFLKVIGNWLEESDWNTALVDANVASVGTADSFIKAASVTRTRRAHQITASCLYIMLQKEYDSYAEGASPGDEILSFEEWCNHQAANYLQFYYLLIALRPQLISLMFVRSLRQGNFSLYWEALSLMISRLFALNHTNYARWIPIHLRDMRLLPQLAPAVAEEFERGSFTVRKFSRIFSAIAIDHAHEQNNAMTRDGDVDDFFRHENQACPPSQSNQGNLRLPQKKSELDTTRGNRGAGVRRCISPSCPIPSNWSDFLRNSENKTQLFNFLDTMKQIITTYEKSVRCTVQRDTTDLSPCSHEEADSRVILHVKDAHDQGFTKIAVRTVDTDVLVLSVAVLPLLPIQPKLWVAFDTGANFRCIAAHMPFLQTLVSKCLERFRIFMPSQAAIQFKGKGKKTAFETWKLYPEVTDVFIAPTVPEEVSDIHMATIERFTVLLYDRTSSKLTVNEAKKQLFAQKGRPLEALPPSKAALLEHTKRAAYQAGHCWGQSLARSPVLPSPEHWGWALSDGKWEPYWTALPDVTRVCQELIRCGCKKGYTGRCSCQKVGLRCTALCSCDEECDNRT</sequence>
<evidence type="ECO:0000313" key="2">
    <source>
        <dbReference type="EMBL" id="EDO40140.1"/>
    </source>
</evidence>
<reference evidence="2 3" key="1">
    <citation type="journal article" date="2007" name="Science">
        <title>Sea anemone genome reveals ancestral eumetazoan gene repertoire and genomic organization.</title>
        <authorList>
            <person name="Putnam N.H."/>
            <person name="Srivastava M."/>
            <person name="Hellsten U."/>
            <person name="Dirks B."/>
            <person name="Chapman J."/>
            <person name="Salamov A."/>
            <person name="Terry A."/>
            <person name="Shapiro H."/>
            <person name="Lindquist E."/>
            <person name="Kapitonov V.V."/>
            <person name="Jurka J."/>
            <person name="Genikhovich G."/>
            <person name="Grigoriev I.V."/>
            <person name="Lucas S.M."/>
            <person name="Steele R.E."/>
            <person name="Finnerty J.R."/>
            <person name="Technau U."/>
            <person name="Martindale M.Q."/>
            <person name="Rokhsar D.S."/>
        </authorList>
    </citation>
    <scope>NUCLEOTIDE SEQUENCE [LARGE SCALE GENOMIC DNA]</scope>
    <source>
        <strain evidence="3">CH2 X CH6</strain>
    </source>
</reference>
<dbReference type="HOGENOM" id="CLU_003855_0_0_1"/>
<dbReference type="PANTHER" id="PTHR47018:SF1">
    <property type="entry name" value="TESMIN_TSO1-LIKE CXC DOMAIN-CONTAINING PROTEIN"/>
    <property type="match status" value="1"/>
</dbReference>
<dbReference type="PhylomeDB" id="A7S873"/>
<name>A7S873_NEMVE</name>
<proteinExistence type="predicted"/>
<feature type="compositionally biased region" description="Polar residues" evidence="1">
    <location>
        <begin position="785"/>
        <end position="794"/>
    </location>
</feature>